<evidence type="ECO:0000256" key="2">
    <source>
        <dbReference type="ARBA" id="ARBA00005300"/>
    </source>
</evidence>
<reference evidence="13 14" key="1">
    <citation type="submission" date="2023-02" db="EMBL/GenBank/DDBJ databases">
        <title>Vibrio intestini sp. nov., a close relative of Vibrio cholerae isolated from the intestine of Healthy Culter dabryi.</title>
        <authorList>
            <person name="Wu N."/>
        </authorList>
    </citation>
    <scope>NUCLEOTIDE SEQUENCE [LARGE SCALE GENOMIC DNA]</scope>
    <source>
        <strain evidence="13 14">DSL-7</strain>
    </source>
</reference>
<evidence type="ECO:0000256" key="7">
    <source>
        <dbReference type="ARBA" id="ARBA00022759"/>
    </source>
</evidence>
<keyword evidence="9 10" id="KW-0460">Magnesium</keyword>
<comment type="function">
    <text evidence="10">Endonuclease that specifically degrades the RNA of RNA-DNA hybrids.</text>
</comment>
<evidence type="ECO:0000259" key="12">
    <source>
        <dbReference type="PROSITE" id="PS50879"/>
    </source>
</evidence>
<feature type="binding site" evidence="10">
    <location>
        <position position="48"/>
    </location>
    <ligand>
        <name>Mg(2+)</name>
        <dbReference type="ChEBI" id="CHEBI:18420"/>
        <label>1</label>
    </ligand>
</feature>
<dbReference type="Gene3D" id="3.30.420.10">
    <property type="entry name" value="Ribonuclease H-like superfamily/Ribonuclease H"/>
    <property type="match status" value="1"/>
</dbReference>
<comment type="catalytic activity">
    <reaction evidence="1 10">
        <text>Endonucleolytic cleavage to 5'-phosphomonoester.</text>
        <dbReference type="EC" id="3.1.26.4"/>
    </reaction>
</comment>
<comment type="subcellular location">
    <subcellularLocation>
        <location evidence="10">Cytoplasm</location>
    </subcellularLocation>
</comment>
<evidence type="ECO:0000256" key="10">
    <source>
        <dbReference type="HAMAP-Rule" id="MF_00042"/>
    </source>
</evidence>
<feature type="binding site" evidence="10">
    <location>
        <position position="134"/>
    </location>
    <ligand>
        <name>Mg(2+)</name>
        <dbReference type="ChEBI" id="CHEBI:18420"/>
        <label>2</label>
    </ligand>
</feature>
<keyword evidence="7 10" id="KW-0255">Endonuclease</keyword>
<keyword evidence="6 10" id="KW-0479">Metal-binding</keyword>
<feature type="domain" description="RNase H type-1" evidence="12">
    <location>
        <begin position="1"/>
        <end position="142"/>
    </location>
</feature>
<dbReference type="RefSeq" id="WP_274722137.1">
    <property type="nucleotide sequence ID" value="NZ_JARBFT010000004.1"/>
</dbReference>
<dbReference type="HAMAP" id="MF_00042">
    <property type="entry name" value="RNase_H"/>
    <property type="match status" value="1"/>
</dbReference>
<comment type="similarity">
    <text evidence="2 10">Belongs to the RNase H family.</text>
</comment>
<feature type="binding site" evidence="10">
    <location>
        <position position="10"/>
    </location>
    <ligand>
        <name>Mg(2+)</name>
        <dbReference type="ChEBI" id="CHEBI:18420"/>
        <label>1</label>
    </ligand>
</feature>
<dbReference type="InterPro" id="IPR036397">
    <property type="entry name" value="RNaseH_sf"/>
</dbReference>
<feature type="region of interest" description="Disordered" evidence="11">
    <location>
        <begin position="134"/>
        <end position="156"/>
    </location>
</feature>
<evidence type="ECO:0000256" key="8">
    <source>
        <dbReference type="ARBA" id="ARBA00022801"/>
    </source>
</evidence>
<evidence type="ECO:0000256" key="11">
    <source>
        <dbReference type="SAM" id="MobiDB-lite"/>
    </source>
</evidence>
<keyword evidence="5 10" id="KW-0540">Nuclease</keyword>
<dbReference type="Pfam" id="PF00075">
    <property type="entry name" value="RNase_H"/>
    <property type="match status" value="1"/>
</dbReference>
<organism evidence="13 14">
    <name type="scientific">Vibrio chanodichtyis</name>
    <dbReference type="NCBI Taxonomy" id="3027932"/>
    <lineage>
        <taxon>Bacteria</taxon>
        <taxon>Pseudomonadati</taxon>
        <taxon>Pseudomonadota</taxon>
        <taxon>Gammaproteobacteria</taxon>
        <taxon>Vibrionales</taxon>
        <taxon>Vibrionaceae</taxon>
        <taxon>Vibrio</taxon>
    </lineage>
</organism>
<accession>A0ABT5UYE9</accession>
<dbReference type="InterPro" id="IPR002156">
    <property type="entry name" value="RNaseH_domain"/>
</dbReference>
<keyword evidence="14" id="KW-1185">Reference proteome</keyword>
<dbReference type="EMBL" id="JARBFT010000004">
    <property type="protein sequence ID" value="MDE1514449.1"/>
    <property type="molecule type" value="Genomic_DNA"/>
</dbReference>
<comment type="caution">
    <text evidence="13">The sequence shown here is derived from an EMBL/GenBank/DDBJ whole genome shotgun (WGS) entry which is preliminary data.</text>
</comment>
<dbReference type="PROSITE" id="PS50879">
    <property type="entry name" value="RNASE_H_1"/>
    <property type="match status" value="1"/>
</dbReference>
<keyword evidence="10" id="KW-0963">Cytoplasm</keyword>
<dbReference type="EC" id="3.1.26.4" evidence="4 10"/>
<dbReference type="PANTHER" id="PTHR10642:SF26">
    <property type="entry name" value="RIBONUCLEASE H1"/>
    <property type="match status" value="1"/>
</dbReference>
<dbReference type="InterPro" id="IPR012337">
    <property type="entry name" value="RNaseH-like_sf"/>
</dbReference>
<dbReference type="GO" id="GO:0004523">
    <property type="term" value="F:RNA-DNA hybrid ribonuclease activity"/>
    <property type="evidence" value="ECO:0007669"/>
    <property type="project" value="UniProtKB-EC"/>
</dbReference>
<dbReference type="NCBIfam" id="NF001236">
    <property type="entry name" value="PRK00203.1"/>
    <property type="match status" value="1"/>
</dbReference>
<evidence type="ECO:0000256" key="9">
    <source>
        <dbReference type="ARBA" id="ARBA00022842"/>
    </source>
</evidence>
<dbReference type="InterPro" id="IPR050092">
    <property type="entry name" value="RNase_H"/>
</dbReference>
<evidence type="ECO:0000256" key="4">
    <source>
        <dbReference type="ARBA" id="ARBA00012180"/>
    </source>
</evidence>
<evidence type="ECO:0000256" key="1">
    <source>
        <dbReference type="ARBA" id="ARBA00000077"/>
    </source>
</evidence>
<evidence type="ECO:0000313" key="13">
    <source>
        <dbReference type="EMBL" id="MDE1514449.1"/>
    </source>
</evidence>
<gene>
    <name evidence="10 13" type="primary">rnhA</name>
    <name evidence="13" type="ORF">PUN32_05395</name>
</gene>
<evidence type="ECO:0000313" key="14">
    <source>
        <dbReference type="Proteomes" id="UP001216189"/>
    </source>
</evidence>
<keyword evidence="8 10" id="KW-0378">Hydrolase</keyword>
<feature type="binding site" evidence="10">
    <location>
        <position position="70"/>
    </location>
    <ligand>
        <name>Mg(2+)</name>
        <dbReference type="ChEBI" id="CHEBI:18420"/>
        <label>1</label>
    </ligand>
</feature>
<dbReference type="Proteomes" id="UP001216189">
    <property type="component" value="Unassembled WGS sequence"/>
</dbReference>
<dbReference type="PANTHER" id="PTHR10642">
    <property type="entry name" value="RIBONUCLEASE H1"/>
    <property type="match status" value="1"/>
</dbReference>
<dbReference type="CDD" id="cd09278">
    <property type="entry name" value="RNase_HI_prokaryote_like"/>
    <property type="match status" value="1"/>
</dbReference>
<evidence type="ECO:0000256" key="3">
    <source>
        <dbReference type="ARBA" id="ARBA00011245"/>
    </source>
</evidence>
<evidence type="ECO:0000256" key="5">
    <source>
        <dbReference type="ARBA" id="ARBA00022722"/>
    </source>
</evidence>
<comment type="cofactor">
    <cofactor evidence="10">
        <name>Mg(2+)</name>
        <dbReference type="ChEBI" id="CHEBI:18420"/>
    </cofactor>
    <text evidence="10">Binds 1 Mg(2+) ion per subunit. May bind a second metal ion at a regulatory site, or after substrate binding.</text>
</comment>
<evidence type="ECO:0000256" key="6">
    <source>
        <dbReference type="ARBA" id="ARBA00022723"/>
    </source>
</evidence>
<comment type="subunit">
    <text evidence="3 10">Monomer.</text>
</comment>
<feature type="binding site" evidence="10">
    <location>
        <position position="10"/>
    </location>
    <ligand>
        <name>Mg(2+)</name>
        <dbReference type="ChEBI" id="CHEBI:18420"/>
        <label>2</label>
    </ligand>
</feature>
<protein>
    <recommendedName>
        <fullName evidence="4 10">Ribonuclease H</fullName>
        <shortName evidence="10">RNase H</shortName>
        <ecNumber evidence="4 10">3.1.26.4</ecNumber>
    </recommendedName>
</protein>
<dbReference type="InterPro" id="IPR022892">
    <property type="entry name" value="RNaseHI"/>
</dbReference>
<sequence>MNKQVEIFTDGSCLGNPGPGGYGVVMRYKQIEKTLAGGYRLTTNNRMEMLAAIMALQALREPCRVILTTDSQYVRQGITQWIHNWKLRSWKTADKKPVKNADLWQALDRETARHQVEWRWVKGHAGHRENEMCDELARQAAENPTDDDTGYQPEAK</sequence>
<dbReference type="SUPFAM" id="SSF53098">
    <property type="entry name" value="Ribonuclease H-like"/>
    <property type="match status" value="1"/>
</dbReference>
<name>A0ABT5UYE9_9VIBR</name>
<proteinExistence type="inferred from homology"/>